<feature type="domain" description="MobA-like NTP transferase" evidence="9">
    <location>
        <begin position="10"/>
        <end position="168"/>
    </location>
</feature>
<evidence type="ECO:0000256" key="6">
    <source>
        <dbReference type="ARBA" id="ARBA00023134"/>
    </source>
</evidence>
<dbReference type="GO" id="GO:1902758">
    <property type="term" value="P:bis(molybdopterin guanine dinucleotide)molybdenum biosynthetic process"/>
    <property type="evidence" value="ECO:0007669"/>
    <property type="project" value="TreeGrafter"/>
</dbReference>
<feature type="binding site" evidence="8">
    <location>
        <position position="54"/>
    </location>
    <ligand>
        <name>GTP</name>
        <dbReference type="ChEBI" id="CHEBI:37565"/>
    </ligand>
</feature>
<keyword evidence="3 8" id="KW-0479">Metal-binding</keyword>
<comment type="function">
    <text evidence="8">Transfers a GMP moiety from GTP to Mo-molybdopterin (Mo-MPT) cofactor (Moco or molybdenum cofactor) to form Mo-molybdopterin guanine dinucleotide (Mo-MGD) cofactor.</text>
</comment>
<dbReference type="SUPFAM" id="SSF53448">
    <property type="entry name" value="Nucleotide-diphospho-sugar transferases"/>
    <property type="match status" value="1"/>
</dbReference>
<comment type="domain">
    <text evidence="8">The N-terminal domain determines nucleotide recognition and specific binding, while the C-terminal domain determines the specific binding to the target protein.</text>
</comment>
<evidence type="ECO:0000313" key="10">
    <source>
        <dbReference type="EMBL" id="GGK24415.1"/>
    </source>
</evidence>
<dbReference type="AlphaFoldDB" id="A0A917Q5E1"/>
<dbReference type="CDD" id="cd02503">
    <property type="entry name" value="MobA"/>
    <property type="match status" value="1"/>
</dbReference>
<keyword evidence="1 8" id="KW-0963">Cytoplasm</keyword>
<keyword evidence="5 8" id="KW-0460">Magnesium</keyword>
<comment type="similarity">
    <text evidence="8">Belongs to the MobA family.</text>
</comment>
<dbReference type="InterPro" id="IPR013482">
    <property type="entry name" value="Molybde_CF_guanTrfase"/>
</dbReference>
<dbReference type="PANTHER" id="PTHR19136:SF81">
    <property type="entry name" value="MOLYBDENUM COFACTOR GUANYLYLTRANSFERASE"/>
    <property type="match status" value="1"/>
</dbReference>
<comment type="cofactor">
    <cofactor evidence="8">
        <name>Mg(2+)</name>
        <dbReference type="ChEBI" id="CHEBI:18420"/>
    </cofactor>
</comment>
<dbReference type="HAMAP" id="MF_00316">
    <property type="entry name" value="MobA"/>
    <property type="match status" value="1"/>
</dbReference>
<dbReference type="Gene3D" id="3.90.550.10">
    <property type="entry name" value="Spore Coat Polysaccharide Biosynthesis Protein SpsA, Chain A"/>
    <property type="match status" value="1"/>
</dbReference>
<accession>A0A917Q5E1</accession>
<sequence>MSEAYPATLGIILAGGLARRMGGGDKPLRTVGGRSILARVIERLAPQCVGLVLNANGDPARFAETGLPVVADDVPGFAGPLAGVLAGLDWAAANRPDVEWAVTLAADTPFAPRDLVSRLHAARAAAGVSLACAESDGRTHPVNALWPVSLREALRHALVVEDLRKIDRFTARHGIAHAAWPSVPVDPFFNANAPEDIDEAERLAAAHAEA</sequence>
<keyword evidence="7 8" id="KW-0501">Molybdenum cofactor biosynthesis</keyword>
<gene>
    <name evidence="8 10" type="primary">mobA</name>
    <name evidence="10" type="ORF">GCM10011322_08800</name>
</gene>
<name>A0A917Q5E1_9HYPH</name>
<comment type="caution">
    <text evidence="10">The sequence shown here is derived from an EMBL/GenBank/DDBJ whole genome shotgun (WGS) entry which is preliminary data.</text>
</comment>
<evidence type="ECO:0000256" key="8">
    <source>
        <dbReference type="HAMAP-Rule" id="MF_00316"/>
    </source>
</evidence>
<dbReference type="PANTHER" id="PTHR19136">
    <property type="entry name" value="MOLYBDENUM COFACTOR GUANYLYLTRANSFERASE"/>
    <property type="match status" value="1"/>
</dbReference>
<organism evidence="10 11">
    <name type="scientific">Salinarimonas ramus</name>
    <dbReference type="NCBI Taxonomy" id="690164"/>
    <lineage>
        <taxon>Bacteria</taxon>
        <taxon>Pseudomonadati</taxon>
        <taxon>Pseudomonadota</taxon>
        <taxon>Alphaproteobacteria</taxon>
        <taxon>Hyphomicrobiales</taxon>
        <taxon>Salinarimonadaceae</taxon>
        <taxon>Salinarimonas</taxon>
    </lineage>
</organism>
<evidence type="ECO:0000256" key="1">
    <source>
        <dbReference type="ARBA" id="ARBA00022490"/>
    </source>
</evidence>
<feature type="binding site" evidence="8">
    <location>
        <position position="107"/>
    </location>
    <ligand>
        <name>Mg(2+)</name>
        <dbReference type="ChEBI" id="CHEBI:18420"/>
    </ligand>
</feature>
<feature type="binding site" evidence="8">
    <location>
        <position position="72"/>
    </location>
    <ligand>
        <name>GTP</name>
        <dbReference type="ChEBI" id="CHEBI:37565"/>
    </ligand>
</feature>
<feature type="binding site" evidence="8">
    <location>
        <position position="26"/>
    </location>
    <ligand>
        <name>GTP</name>
        <dbReference type="ChEBI" id="CHEBI:37565"/>
    </ligand>
</feature>
<feature type="binding site" evidence="8">
    <location>
        <position position="107"/>
    </location>
    <ligand>
        <name>GTP</name>
        <dbReference type="ChEBI" id="CHEBI:37565"/>
    </ligand>
</feature>
<dbReference type="EMBL" id="BMMF01000002">
    <property type="protein sequence ID" value="GGK24415.1"/>
    <property type="molecule type" value="Genomic_DNA"/>
</dbReference>
<dbReference type="GO" id="GO:0005525">
    <property type="term" value="F:GTP binding"/>
    <property type="evidence" value="ECO:0007669"/>
    <property type="project" value="UniProtKB-UniRule"/>
</dbReference>
<evidence type="ECO:0000256" key="3">
    <source>
        <dbReference type="ARBA" id="ARBA00022723"/>
    </source>
</evidence>
<dbReference type="EC" id="2.7.7.77" evidence="8"/>
<evidence type="ECO:0000256" key="2">
    <source>
        <dbReference type="ARBA" id="ARBA00022679"/>
    </source>
</evidence>
<evidence type="ECO:0000259" key="9">
    <source>
        <dbReference type="Pfam" id="PF12804"/>
    </source>
</evidence>
<evidence type="ECO:0000256" key="5">
    <source>
        <dbReference type="ARBA" id="ARBA00022842"/>
    </source>
</evidence>
<dbReference type="Proteomes" id="UP000600449">
    <property type="component" value="Unassembled WGS sequence"/>
</dbReference>
<dbReference type="RefSeq" id="WP_188909967.1">
    <property type="nucleotide sequence ID" value="NZ_BMMF01000002.1"/>
</dbReference>
<keyword evidence="2 8" id="KW-0808">Transferase</keyword>
<evidence type="ECO:0000256" key="7">
    <source>
        <dbReference type="ARBA" id="ARBA00023150"/>
    </source>
</evidence>
<evidence type="ECO:0000313" key="11">
    <source>
        <dbReference type="Proteomes" id="UP000600449"/>
    </source>
</evidence>
<dbReference type="InterPro" id="IPR029044">
    <property type="entry name" value="Nucleotide-diphossugar_trans"/>
</dbReference>
<dbReference type="GO" id="GO:0005737">
    <property type="term" value="C:cytoplasm"/>
    <property type="evidence" value="ECO:0007669"/>
    <property type="project" value="UniProtKB-SubCell"/>
</dbReference>
<dbReference type="NCBIfam" id="TIGR02665">
    <property type="entry name" value="molyb_mobA"/>
    <property type="match status" value="1"/>
</dbReference>
<comment type="catalytic activity">
    <reaction evidence="8">
        <text>Mo-molybdopterin + GTP + H(+) = Mo-molybdopterin guanine dinucleotide + diphosphate</text>
        <dbReference type="Rhea" id="RHEA:34243"/>
        <dbReference type="ChEBI" id="CHEBI:15378"/>
        <dbReference type="ChEBI" id="CHEBI:33019"/>
        <dbReference type="ChEBI" id="CHEBI:37565"/>
        <dbReference type="ChEBI" id="CHEBI:71302"/>
        <dbReference type="ChEBI" id="CHEBI:71310"/>
        <dbReference type="EC" id="2.7.7.77"/>
    </reaction>
</comment>
<dbReference type="InterPro" id="IPR025877">
    <property type="entry name" value="MobA-like_NTP_Trfase"/>
</dbReference>
<keyword evidence="11" id="KW-1185">Reference proteome</keyword>
<reference evidence="10 11" key="1">
    <citation type="journal article" date="2014" name="Int. J. Syst. Evol. Microbiol.">
        <title>Complete genome sequence of Corynebacterium casei LMG S-19264T (=DSM 44701T), isolated from a smear-ripened cheese.</title>
        <authorList>
            <consortium name="US DOE Joint Genome Institute (JGI-PGF)"/>
            <person name="Walter F."/>
            <person name="Albersmeier A."/>
            <person name="Kalinowski J."/>
            <person name="Ruckert C."/>
        </authorList>
    </citation>
    <scope>NUCLEOTIDE SEQUENCE [LARGE SCALE GENOMIC DNA]</scope>
    <source>
        <strain evidence="10 11">CGMCC 1.9161</strain>
    </source>
</reference>
<comment type="subunit">
    <text evidence="8">Monomer.</text>
</comment>
<comment type="subcellular location">
    <subcellularLocation>
        <location evidence="8">Cytoplasm</location>
    </subcellularLocation>
</comment>
<dbReference type="GO" id="GO:0046872">
    <property type="term" value="F:metal ion binding"/>
    <property type="evidence" value="ECO:0007669"/>
    <property type="project" value="UniProtKB-KW"/>
</dbReference>
<feature type="binding site" evidence="8">
    <location>
        <begin position="13"/>
        <end position="15"/>
    </location>
    <ligand>
        <name>GTP</name>
        <dbReference type="ChEBI" id="CHEBI:37565"/>
    </ligand>
</feature>
<dbReference type="Pfam" id="PF12804">
    <property type="entry name" value="NTP_transf_3"/>
    <property type="match status" value="1"/>
</dbReference>
<evidence type="ECO:0000256" key="4">
    <source>
        <dbReference type="ARBA" id="ARBA00022741"/>
    </source>
</evidence>
<keyword evidence="4 8" id="KW-0547">Nucleotide-binding</keyword>
<keyword evidence="6 8" id="KW-0342">GTP-binding</keyword>
<proteinExistence type="inferred from homology"/>
<protein>
    <recommendedName>
        <fullName evidence="8">Molybdenum cofactor guanylyltransferase</fullName>
        <shortName evidence="8">MoCo guanylyltransferase</shortName>
        <ecNumber evidence="8">2.7.7.77</ecNumber>
    </recommendedName>
    <alternativeName>
        <fullName evidence="8">GTP:molybdopterin guanylyltransferase</fullName>
    </alternativeName>
    <alternativeName>
        <fullName evidence="8">Mo-MPT guanylyltransferase</fullName>
    </alternativeName>
    <alternativeName>
        <fullName evidence="8">Molybdopterin guanylyltransferase</fullName>
    </alternativeName>
    <alternativeName>
        <fullName evidence="8">Molybdopterin-guanine dinucleotide synthase</fullName>
        <shortName evidence="8">MGD synthase</shortName>
    </alternativeName>
</protein>
<dbReference type="GO" id="GO:0061603">
    <property type="term" value="F:molybdenum cofactor guanylyltransferase activity"/>
    <property type="evidence" value="ECO:0007669"/>
    <property type="project" value="UniProtKB-EC"/>
</dbReference>
<keyword evidence="10" id="KW-0548">Nucleotidyltransferase</keyword>